<feature type="region of interest" description="Disordered" evidence="2">
    <location>
        <begin position="148"/>
        <end position="185"/>
    </location>
</feature>
<accession>A0A7T7UU96</accession>
<reference evidence="4 5" key="1">
    <citation type="submission" date="2020-12" db="EMBL/GenBank/DDBJ databases">
        <title>FDA dAtabase for Regulatory Grade micrObial Sequences (FDA-ARGOS): Supporting development and validation of Infectious Disease Dx tests.</title>
        <authorList>
            <person name="Sproer C."/>
            <person name="Gronow S."/>
            <person name="Severitt S."/>
            <person name="Schroder I."/>
            <person name="Tallon L."/>
            <person name="Sadzewicz L."/>
            <person name="Zhao X."/>
            <person name="Boylan J."/>
            <person name="Ott S."/>
            <person name="Bowen H."/>
            <person name="Vavikolanu K."/>
            <person name="Mehta A."/>
            <person name="Aluvathingal J."/>
            <person name="Nadendla S."/>
            <person name="Lowell S."/>
            <person name="Myers T."/>
            <person name="Yan Y."/>
            <person name="Sichtig H."/>
        </authorList>
    </citation>
    <scope>NUCLEOTIDE SEQUENCE [LARGE SCALE GENOMIC DNA]</scope>
    <source>
        <strain evidence="4 5">FDAARGOS_989</strain>
    </source>
</reference>
<feature type="compositionally biased region" description="Basic and acidic residues" evidence="2">
    <location>
        <begin position="152"/>
        <end position="180"/>
    </location>
</feature>
<evidence type="ECO:0000256" key="2">
    <source>
        <dbReference type="SAM" id="MobiDB-lite"/>
    </source>
</evidence>
<evidence type="ECO:0000313" key="5">
    <source>
        <dbReference type="Proteomes" id="UP000595871"/>
    </source>
</evidence>
<dbReference type="InterPro" id="IPR011098">
    <property type="entry name" value="G5_dom"/>
</dbReference>
<dbReference type="PROSITE" id="PS51109">
    <property type="entry name" value="G5"/>
    <property type="match status" value="1"/>
</dbReference>
<keyword evidence="1" id="KW-0732">Signal</keyword>
<dbReference type="RefSeq" id="WP_200225994.1">
    <property type="nucleotide sequence ID" value="NZ_CP067016.1"/>
</dbReference>
<dbReference type="Pfam" id="PF07501">
    <property type="entry name" value="G5"/>
    <property type="match status" value="1"/>
</dbReference>
<dbReference type="AlphaFoldDB" id="A0A7T7UU96"/>
<proteinExistence type="predicted"/>
<dbReference type="Proteomes" id="UP000595871">
    <property type="component" value="Chromosome"/>
</dbReference>
<feature type="domain" description="G5" evidence="3">
    <location>
        <begin position="178"/>
        <end position="260"/>
    </location>
</feature>
<evidence type="ECO:0000313" key="4">
    <source>
        <dbReference type="EMBL" id="QQN56313.1"/>
    </source>
</evidence>
<dbReference type="Gene3D" id="2.20.230.30">
    <property type="match status" value="1"/>
</dbReference>
<protein>
    <submittedName>
        <fullName evidence="4">G5 domain-containing protein</fullName>
    </submittedName>
</protein>
<evidence type="ECO:0000259" key="3">
    <source>
        <dbReference type="PROSITE" id="PS51109"/>
    </source>
</evidence>
<dbReference type="KEGG" id="aob:I6H46_01400"/>
<dbReference type="EMBL" id="CP067016">
    <property type="protein sequence ID" value="QQN56313.1"/>
    <property type="molecule type" value="Genomic_DNA"/>
</dbReference>
<keyword evidence="5" id="KW-1185">Reference proteome</keyword>
<name>A0A7T7UU96_9FIRM</name>
<organism evidence="4 5">
    <name type="scientific">Anaerococcus obesiensis</name>
    <dbReference type="NCBI Taxonomy" id="1287640"/>
    <lineage>
        <taxon>Bacteria</taxon>
        <taxon>Bacillati</taxon>
        <taxon>Bacillota</taxon>
        <taxon>Tissierellia</taxon>
        <taxon>Tissierellales</taxon>
        <taxon>Peptoniphilaceae</taxon>
        <taxon>Anaerococcus</taxon>
    </lineage>
</organism>
<gene>
    <name evidence="4" type="ORF">I6H46_01400</name>
</gene>
<sequence>MYTVTGSSLDNLGTKTEITNVRFTQDFVKNHFRLKNDSIPSSVKGNILVEIETYYEDGKGIGLGADYISNTRSSRYNTNWIGESYASEDKINKGPVITYDYVWKFENDIQPSTIDVPEPDKYEDETWTVEGKAGKLYRKYKRELADGVATGNEEKTEETKEDPAPVPNEYHHGTKKRPESRTTNPVSLTKEIPFDTITTDDPNLKQGEIEVDVDGENGQAEYKYSVTFDRKMNQMHKNQLIGQKICQCQKNKQEKELQLITLNL</sequence>
<evidence type="ECO:0000256" key="1">
    <source>
        <dbReference type="ARBA" id="ARBA00022729"/>
    </source>
</evidence>